<reference evidence="3 4" key="1">
    <citation type="journal article" date="2018" name="Evol. Lett.">
        <title>Horizontal gene cluster transfer increased hallucinogenic mushroom diversity.</title>
        <authorList>
            <person name="Reynolds H.T."/>
            <person name="Vijayakumar V."/>
            <person name="Gluck-Thaler E."/>
            <person name="Korotkin H.B."/>
            <person name="Matheny P.B."/>
            <person name="Slot J.C."/>
        </authorList>
    </citation>
    <scope>NUCLEOTIDE SEQUENCE [LARGE SCALE GENOMIC DNA]</scope>
    <source>
        <strain evidence="3 4">2631</strain>
    </source>
</reference>
<name>A0A409XP43_PSICY</name>
<keyword evidence="4" id="KW-1185">Reference proteome</keyword>
<dbReference type="Proteomes" id="UP000283269">
    <property type="component" value="Unassembled WGS sequence"/>
</dbReference>
<comment type="caution">
    <text evidence="3">The sequence shown here is derived from an EMBL/GenBank/DDBJ whole genome shotgun (WGS) entry which is preliminary data.</text>
</comment>
<feature type="compositionally biased region" description="Acidic residues" evidence="2">
    <location>
        <begin position="623"/>
        <end position="634"/>
    </location>
</feature>
<evidence type="ECO:0000256" key="2">
    <source>
        <dbReference type="SAM" id="MobiDB-lite"/>
    </source>
</evidence>
<dbReference type="InterPro" id="IPR036047">
    <property type="entry name" value="F-box-like_dom_sf"/>
</dbReference>
<feature type="region of interest" description="Disordered" evidence="2">
    <location>
        <begin position="619"/>
        <end position="651"/>
    </location>
</feature>
<protein>
    <submittedName>
        <fullName evidence="3">Uncharacterized protein</fullName>
    </submittedName>
</protein>
<dbReference type="EMBL" id="NHYD01001028">
    <property type="protein sequence ID" value="PPQ92549.1"/>
    <property type="molecule type" value="Genomic_DNA"/>
</dbReference>
<dbReference type="InParanoid" id="A0A409XP43"/>
<dbReference type="OrthoDB" id="2950080at2759"/>
<dbReference type="AlphaFoldDB" id="A0A409XP43"/>
<evidence type="ECO:0000256" key="1">
    <source>
        <dbReference type="SAM" id="Coils"/>
    </source>
</evidence>
<dbReference type="Gene3D" id="1.20.1280.50">
    <property type="match status" value="1"/>
</dbReference>
<sequence length="681" mass="76913">MHHFYQTSSDPIVEAQVHLCEYLSSLEMLDEGCTYCTITKTHGIQTVETCTLAGGKPCSPCADIIDLNAQIVKAKEGLAKLLNRHRQLRQEKNRVHEPIIHRLPPEVASVIFSLALSEARHDRDKRLSRRLKVVPATTPLTLGAVCRTWRNVAWESPYLWARVSISIIAILEDENPTYLDNAREWLSRAGQLPLAIHAHIKPNQLMYMHHGGSNFYKKISSLAAFINDHLPRCRDLDIDCGGLLLAQLNGDAPILNRLRIASNYICDLPDGGRSAKMQFGCPRALHVSLAGYPIESINIEWEKVTHFEGVLESSSDCFELLSRALQLVHCHWDFVELNSSDILFKHGMISKSMQSLKLEANSHQMQRLFSALALPALTRLELNARQTPLPHYYIASFFQRSSCNLTSLTLNNISCSGRDSITLMLKAAPSLKQLQILTKDGLDYGPDILFPFLGSTSVFSQDQAMILPNLELLTIRFYADVGFPWIHIPKMFGSIVDIKRPQKRRPLNTLRIIHDWEWGNHWNISPFRAKGPEIKEHLSNEIDKDVVRQLLKIAEAGITLDIRDVYYKIDLLKAAMERHSIEVPTWYNIKVNRSAALQRASPFIPVVSEHDGAYESEYATSEESAEETNADLEEPDRYDLDSDESDSNEELELVSNASDLSYDSQNDDLAAHVTGETAQML</sequence>
<evidence type="ECO:0000313" key="3">
    <source>
        <dbReference type="EMBL" id="PPQ92549.1"/>
    </source>
</evidence>
<accession>A0A409XP43</accession>
<organism evidence="3 4">
    <name type="scientific">Psilocybe cyanescens</name>
    <dbReference type="NCBI Taxonomy" id="93625"/>
    <lineage>
        <taxon>Eukaryota</taxon>
        <taxon>Fungi</taxon>
        <taxon>Dikarya</taxon>
        <taxon>Basidiomycota</taxon>
        <taxon>Agaricomycotina</taxon>
        <taxon>Agaricomycetes</taxon>
        <taxon>Agaricomycetidae</taxon>
        <taxon>Agaricales</taxon>
        <taxon>Agaricineae</taxon>
        <taxon>Strophariaceae</taxon>
        <taxon>Psilocybe</taxon>
    </lineage>
</organism>
<dbReference type="STRING" id="93625.A0A409XP43"/>
<gene>
    <name evidence="3" type="ORF">CVT25_010382</name>
</gene>
<dbReference type="SUPFAM" id="SSF81383">
    <property type="entry name" value="F-box domain"/>
    <property type="match status" value="1"/>
</dbReference>
<feature type="coiled-coil region" evidence="1">
    <location>
        <begin position="64"/>
        <end position="91"/>
    </location>
</feature>
<feature type="compositionally biased region" description="Acidic residues" evidence="2">
    <location>
        <begin position="641"/>
        <end position="651"/>
    </location>
</feature>
<evidence type="ECO:0000313" key="4">
    <source>
        <dbReference type="Proteomes" id="UP000283269"/>
    </source>
</evidence>
<keyword evidence="1" id="KW-0175">Coiled coil</keyword>
<proteinExistence type="predicted"/>